<evidence type="ECO:0000256" key="1">
    <source>
        <dbReference type="ARBA" id="ARBA00022801"/>
    </source>
</evidence>
<protein>
    <submittedName>
        <fullName evidence="3">Dynein heavy chain 3, axonemal</fullName>
    </submittedName>
</protein>
<dbReference type="Gene3D" id="3.60.21.10">
    <property type="match status" value="1"/>
</dbReference>
<evidence type="ECO:0000313" key="4">
    <source>
        <dbReference type="Proteomes" id="UP001439008"/>
    </source>
</evidence>
<dbReference type="EMBL" id="JBDODL010002498">
    <property type="protein sequence ID" value="MES1922271.1"/>
    <property type="molecule type" value="Genomic_DNA"/>
</dbReference>
<dbReference type="InterPro" id="IPR004843">
    <property type="entry name" value="Calcineurin-like_PHP"/>
</dbReference>
<dbReference type="Proteomes" id="UP001439008">
    <property type="component" value="Unassembled WGS sequence"/>
</dbReference>
<keyword evidence="4" id="KW-1185">Reference proteome</keyword>
<dbReference type="CDD" id="cd00840">
    <property type="entry name" value="MPP_Mre11_N"/>
    <property type="match status" value="1"/>
</dbReference>
<dbReference type="SUPFAM" id="SSF56300">
    <property type="entry name" value="Metallo-dependent phosphatases"/>
    <property type="match status" value="1"/>
</dbReference>
<keyword evidence="1" id="KW-0378">Hydrolase</keyword>
<name>A0ABV2AS45_9EUKA</name>
<evidence type="ECO:0000259" key="2">
    <source>
        <dbReference type="Pfam" id="PF00149"/>
    </source>
</evidence>
<dbReference type="Pfam" id="PF00149">
    <property type="entry name" value="Metallophos"/>
    <property type="match status" value="1"/>
</dbReference>
<proteinExistence type="predicted"/>
<comment type="caution">
    <text evidence="3">The sequence shown here is derived from an EMBL/GenBank/DDBJ whole genome shotgun (WGS) entry which is preliminary data.</text>
</comment>
<feature type="domain" description="Calcineurin-like phosphoesterase" evidence="2">
    <location>
        <begin position="9"/>
        <end position="205"/>
    </location>
</feature>
<reference evidence="3 4" key="1">
    <citation type="journal article" date="2024" name="BMC Biol.">
        <title>Comparative genomics of Ascetosporea gives new insight into the evolutionary basis for animal parasitism in Rhizaria.</title>
        <authorList>
            <person name="Hiltunen Thoren M."/>
            <person name="Onut-Brannstrom I."/>
            <person name="Alfjorden A."/>
            <person name="Peckova H."/>
            <person name="Swords F."/>
            <person name="Hooper C."/>
            <person name="Holzer A.S."/>
            <person name="Bass D."/>
            <person name="Burki F."/>
        </authorList>
    </citation>
    <scope>NUCLEOTIDE SEQUENCE [LARGE SCALE GENOMIC DNA]</scope>
    <source>
        <strain evidence="3">20-A016</strain>
    </source>
</reference>
<accession>A0ABV2AS45</accession>
<dbReference type="InterPro" id="IPR029052">
    <property type="entry name" value="Metallo-depent_PP-like"/>
</dbReference>
<dbReference type="PANTHER" id="PTHR10139:SF1">
    <property type="entry name" value="DOUBLE-STRAND BREAK REPAIR PROTEIN MRE11"/>
    <property type="match status" value="1"/>
</dbReference>
<organism evidence="3 4">
    <name type="scientific">Bonamia ostreae</name>
    <dbReference type="NCBI Taxonomy" id="126728"/>
    <lineage>
        <taxon>Eukaryota</taxon>
        <taxon>Sar</taxon>
        <taxon>Rhizaria</taxon>
        <taxon>Endomyxa</taxon>
        <taxon>Ascetosporea</taxon>
        <taxon>Haplosporida</taxon>
        <taxon>Bonamia</taxon>
    </lineage>
</organism>
<dbReference type="PANTHER" id="PTHR10139">
    <property type="entry name" value="DOUBLE-STRAND BREAK REPAIR PROTEIN MRE11"/>
    <property type="match status" value="1"/>
</dbReference>
<evidence type="ECO:0000313" key="3">
    <source>
        <dbReference type="EMBL" id="MES1922271.1"/>
    </source>
</evidence>
<sequence length="226" mass="25889">MSKNGESTFKIVIATDNHLGCYSNDAIRSDDSFATFEEVLKQSVAEQADFLLLGGDLFHHNRPSQPTVHRCLRLLKKYCLGSREVGFEVVSDQSFNFAEKRANFEDPNLKISLPIFSIHGNHDDPTGIENLSVMDIMSTANFVNYFGKAVDISKINIKPVLMRKGRTKLAVYGLGSIKDERLHRLFLDRKVKFSRPAEDKEDWFNIFVIHQNRFIDLLKQVQAFFQ</sequence>
<gene>
    <name evidence="3" type="primary">DNAH3</name>
    <name evidence="3" type="ORF">MHBO_003779</name>
</gene>
<dbReference type="InterPro" id="IPR041796">
    <property type="entry name" value="Mre11_N"/>
</dbReference>